<feature type="compositionally biased region" description="Basic and acidic residues" evidence="1">
    <location>
        <begin position="36"/>
        <end position="54"/>
    </location>
</feature>
<evidence type="ECO:0000313" key="2">
    <source>
        <dbReference type="EMBL" id="AOU98751.1"/>
    </source>
</evidence>
<evidence type="ECO:0000256" key="1">
    <source>
        <dbReference type="SAM" id="MobiDB-lite"/>
    </source>
</evidence>
<feature type="region of interest" description="Disordered" evidence="1">
    <location>
        <begin position="36"/>
        <end position="76"/>
    </location>
</feature>
<reference evidence="3" key="1">
    <citation type="submission" date="2016-09" db="EMBL/GenBank/DDBJ databases">
        <title>Acidihalobacter prosperus F5.</title>
        <authorList>
            <person name="Khaleque H.N."/>
            <person name="Ramsay J.P."/>
            <person name="Kaksonen A.H."/>
            <person name="Boxall N.J."/>
            <person name="Watkin E.L.J."/>
        </authorList>
    </citation>
    <scope>NUCLEOTIDE SEQUENCE [LARGE SCALE GENOMIC DNA]</scope>
    <source>
        <strain evidence="3">F5</strain>
    </source>
</reference>
<gene>
    <name evidence="2" type="ORF">BI364_12950</name>
</gene>
<dbReference type="Proteomes" id="UP000095401">
    <property type="component" value="Chromosome"/>
</dbReference>
<sequence>MPSLTRKYSLAGATALLLGCSLSGCYYYPGYGGEHRGGDGYSSGEHRQGDHRGGDGYSGGEHQNGGGQYQRQGGGD</sequence>
<dbReference type="EMBL" id="CP017415">
    <property type="protein sequence ID" value="AOU98751.1"/>
    <property type="molecule type" value="Genomic_DNA"/>
</dbReference>
<dbReference type="KEGG" id="aprs:BI364_12950"/>
<feature type="compositionally biased region" description="Gly residues" evidence="1">
    <location>
        <begin position="55"/>
        <end position="76"/>
    </location>
</feature>
<keyword evidence="3" id="KW-1185">Reference proteome</keyword>
<dbReference type="PROSITE" id="PS51257">
    <property type="entry name" value="PROKAR_LIPOPROTEIN"/>
    <property type="match status" value="1"/>
</dbReference>
<accession>A0A1D8IQL7</accession>
<evidence type="ECO:0000313" key="3">
    <source>
        <dbReference type="Proteomes" id="UP000095401"/>
    </source>
</evidence>
<proteinExistence type="predicted"/>
<evidence type="ECO:0008006" key="4">
    <source>
        <dbReference type="Google" id="ProtNLM"/>
    </source>
</evidence>
<dbReference type="AlphaFoldDB" id="A0A1D8IQL7"/>
<protein>
    <recommendedName>
        <fullName evidence="4">Lipoprotein</fullName>
    </recommendedName>
</protein>
<dbReference type="RefSeq" id="WP_070079108.1">
    <property type="nucleotide sequence ID" value="NZ_CP017415.1"/>
</dbReference>
<name>A0A1D8IQL7_9GAMM</name>
<organism evidence="2 3">
    <name type="scientific">Acidihalobacter yilgarnensis</name>
    <dbReference type="NCBI Taxonomy" id="2819280"/>
    <lineage>
        <taxon>Bacteria</taxon>
        <taxon>Pseudomonadati</taxon>
        <taxon>Pseudomonadota</taxon>
        <taxon>Gammaproteobacteria</taxon>
        <taxon>Chromatiales</taxon>
        <taxon>Ectothiorhodospiraceae</taxon>
        <taxon>Acidihalobacter</taxon>
    </lineage>
</organism>